<comment type="caution">
    <text evidence="2">The sequence shown here is derived from an EMBL/GenBank/DDBJ whole genome shotgun (WGS) entry which is preliminary data.</text>
</comment>
<evidence type="ECO:0000313" key="2">
    <source>
        <dbReference type="EMBL" id="TQL76321.1"/>
    </source>
</evidence>
<feature type="domain" description="DUF397" evidence="1">
    <location>
        <begin position="30"/>
        <end position="83"/>
    </location>
</feature>
<sequence>MSTPVHVISWRTSSRSGSGSNGANCIEVGAWRKSSLSASNAGQCVEAGTCNCHGVAIRDTKHHASGVLSVSSAEWSGLLTVLKGE</sequence>
<keyword evidence="3" id="KW-1185">Reference proteome</keyword>
<evidence type="ECO:0000313" key="3">
    <source>
        <dbReference type="Proteomes" id="UP000317043"/>
    </source>
</evidence>
<dbReference type="RefSeq" id="WP_142037563.1">
    <property type="nucleotide sequence ID" value="NZ_JBHTGS010000001.1"/>
</dbReference>
<proteinExistence type="predicted"/>
<accession>A0A543AUV7</accession>
<name>A0A543AUV7_9ACTN</name>
<dbReference type="AlphaFoldDB" id="A0A543AUV7"/>
<evidence type="ECO:0000259" key="1">
    <source>
        <dbReference type="Pfam" id="PF04149"/>
    </source>
</evidence>
<gene>
    <name evidence="2" type="ORF">FB566_1848</name>
</gene>
<dbReference type="OrthoDB" id="3480376at2"/>
<organism evidence="2 3">
    <name type="scientific">Stackebrandtia endophytica</name>
    <dbReference type="NCBI Taxonomy" id="1496996"/>
    <lineage>
        <taxon>Bacteria</taxon>
        <taxon>Bacillati</taxon>
        <taxon>Actinomycetota</taxon>
        <taxon>Actinomycetes</taxon>
        <taxon>Glycomycetales</taxon>
        <taxon>Glycomycetaceae</taxon>
        <taxon>Stackebrandtia</taxon>
    </lineage>
</organism>
<dbReference type="EMBL" id="VFOW01000001">
    <property type="protein sequence ID" value="TQL76321.1"/>
    <property type="molecule type" value="Genomic_DNA"/>
</dbReference>
<dbReference type="Proteomes" id="UP000317043">
    <property type="component" value="Unassembled WGS sequence"/>
</dbReference>
<dbReference type="InterPro" id="IPR007278">
    <property type="entry name" value="DUF397"/>
</dbReference>
<protein>
    <submittedName>
        <fullName evidence="2">Uncharacterized protein DUF397</fullName>
    </submittedName>
</protein>
<dbReference type="Pfam" id="PF04149">
    <property type="entry name" value="DUF397"/>
    <property type="match status" value="1"/>
</dbReference>
<reference evidence="2 3" key="1">
    <citation type="submission" date="2019-06" db="EMBL/GenBank/DDBJ databases">
        <title>Sequencing the genomes of 1000 actinobacteria strains.</title>
        <authorList>
            <person name="Klenk H.-P."/>
        </authorList>
    </citation>
    <scope>NUCLEOTIDE SEQUENCE [LARGE SCALE GENOMIC DNA]</scope>
    <source>
        <strain evidence="2 3">DSM 45928</strain>
    </source>
</reference>
<dbReference type="InParanoid" id="A0A543AUV7"/>